<sequence length="317" mass="35990">MTVEEQEAFYPNLAQHIRGARKTGGGFYGISPEKSIFNATPEERDQLWSRLAAAGGFALSVNNYREAAMDLEANRLVYDWWRQQVHKRMKNKEKAELMAPKEPMYPIYTKRPPLEQDLYEMIDRDNVELVNLLENPIEAFDASGIKTKDGVHRNHDIIALATGFDSYSGTMTRMGLKNTDGKDLKECWQKGVWSYLGLMVHGFPNMFMVYSPHAPTPIANGPTIIEAQVETIAAYIKSLEAQGVKSLEPTHEAEIEWKKTINDMYDTTLVKNTDSWWNAGNIPGKQKEALIFLGGVEMYENILLDKLDGFKGFIVKM</sequence>
<name>A0ACC2ZTX2_9EURO</name>
<reference evidence="1" key="1">
    <citation type="submission" date="2022-10" db="EMBL/GenBank/DDBJ databases">
        <title>Culturing micro-colonial fungi from biological soil crusts in the Mojave desert and describing Neophaeococcomyces mojavensis, and introducing the new genera and species Taxawa tesnikishii.</title>
        <authorList>
            <person name="Kurbessoian T."/>
            <person name="Stajich J.E."/>
        </authorList>
    </citation>
    <scope>NUCLEOTIDE SEQUENCE</scope>
    <source>
        <strain evidence="1">JES_112</strain>
    </source>
</reference>
<gene>
    <name evidence="1" type="ORF">H2198_009764</name>
</gene>
<accession>A0ACC2ZTX2</accession>
<protein>
    <submittedName>
        <fullName evidence="1">Uncharacterized protein</fullName>
    </submittedName>
</protein>
<dbReference type="EMBL" id="JAPDRQ010000295">
    <property type="protein sequence ID" value="KAJ9650950.1"/>
    <property type="molecule type" value="Genomic_DNA"/>
</dbReference>
<proteinExistence type="predicted"/>
<comment type="caution">
    <text evidence="1">The sequence shown here is derived from an EMBL/GenBank/DDBJ whole genome shotgun (WGS) entry which is preliminary data.</text>
</comment>
<organism evidence="1 2">
    <name type="scientific">Neophaeococcomyces mojaviensis</name>
    <dbReference type="NCBI Taxonomy" id="3383035"/>
    <lineage>
        <taxon>Eukaryota</taxon>
        <taxon>Fungi</taxon>
        <taxon>Dikarya</taxon>
        <taxon>Ascomycota</taxon>
        <taxon>Pezizomycotina</taxon>
        <taxon>Eurotiomycetes</taxon>
        <taxon>Chaetothyriomycetidae</taxon>
        <taxon>Chaetothyriales</taxon>
        <taxon>Chaetothyriales incertae sedis</taxon>
        <taxon>Neophaeococcomyces</taxon>
    </lineage>
</organism>
<evidence type="ECO:0000313" key="1">
    <source>
        <dbReference type="EMBL" id="KAJ9650950.1"/>
    </source>
</evidence>
<evidence type="ECO:0000313" key="2">
    <source>
        <dbReference type="Proteomes" id="UP001172386"/>
    </source>
</evidence>
<dbReference type="Proteomes" id="UP001172386">
    <property type="component" value="Unassembled WGS sequence"/>
</dbReference>
<keyword evidence="2" id="KW-1185">Reference proteome</keyword>